<comment type="caution">
    <text evidence="1">The sequence shown here is derived from an EMBL/GenBank/DDBJ whole genome shotgun (WGS) entry which is preliminary data.</text>
</comment>
<dbReference type="PATRIC" id="fig|1422.18.peg.1996"/>
<name>A0A150MVQ9_GEOSE</name>
<evidence type="ECO:0000313" key="2">
    <source>
        <dbReference type="Proteomes" id="UP000075424"/>
    </source>
</evidence>
<organism evidence="1 2">
    <name type="scientific">Geobacillus stearothermophilus</name>
    <name type="common">Bacillus stearothermophilus</name>
    <dbReference type="NCBI Taxonomy" id="1422"/>
    <lineage>
        <taxon>Bacteria</taxon>
        <taxon>Bacillati</taxon>
        <taxon>Bacillota</taxon>
        <taxon>Bacilli</taxon>
        <taxon>Bacillales</taxon>
        <taxon>Anoxybacillaceae</taxon>
        <taxon>Geobacillus</taxon>
    </lineage>
</organism>
<protein>
    <submittedName>
        <fullName evidence="1">Uncharacterized protein</fullName>
    </submittedName>
</protein>
<proteinExistence type="predicted"/>
<dbReference type="Proteomes" id="UP000075424">
    <property type="component" value="Unassembled WGS sequence"/>
</dbReference>
<dbReference type="AlphaFoldDB" id="A0A150MVQ9"/>
<dbReference type="EMBL" id="LQYV01000024">
    <property type="protein sequence ID" value="KYD28540.1"/>
    <property type="molecule type" value="Genomic_DNA"/>
</dbReference>
<sequence>MATRKKKEKVQKAFKEGLEYRVALPFCYTWMARTEKEYEAYASGYIRIVHPEFKVIEVDKEKQVVVCIKERPEGDSK</sequence>
<gene>
    <name evidence="1" type="ORF">B4109_3003</name>
</gene>
<accession>A0A150MVQ9</accession>
<reference evidence="1 2" key="1">
    <citation type="submission" date="2016-01" db="EMBL/GenBank/DDBJ databases">
        <title>Draft Genome Sequences of Seven Thermophilic Sporeformers Isolated from Foods.</title>
        <authorList>
            <person name="Berendsen E.M."/>
            <person name="Wells-Bennik M.H."/>
            <person name="Krawcyk A.O."/>
            <person name="De Jong A."/>
            <person name="Holsappel S."/>
            <person name="Eijlander R.T."/>
            <person name="Kuipers O.P."/>
        </authorList>
    </citation>
    <scope>NUCLEOTIDE SEQUENCE [LARGE SCALE GENOMIC DNA]</scope>
    <source>
        <strain evidence="1 2">B4109</strain>
    </source>
</reference>
<dbReference type="RefSeq" id="WP_044743747.1">
    <property type="nucleotide sequence ID" value="NZ_JARMST010000041.1"/>
</dbReference>
<evidence type="ECO:0000313" key="1">
    <source>
        <dbReference type="EMBL" id="KYD28540.1"/>
    </source>
</evidence>